<dbReference type="CDD" id="cd00475">
    <property type="entry name" value="Cis_IPPS"/>
    <property type="match status" value="1"/>
</dbReference>
<organism evidence="4 5">
    <name type="scientific">Gordonia defluvii</name>
    <dbReference type="NCBI Taxonomy" id="283718"/>
    <lineage>
        <taxon>Bacteria</taxon>
        <taxon>Bacillati</taxon>
        <taxon>Actinomycetota</taxon>
        <taxon>Actinomycetes</taxon>
        <taxon>Mycobacteriales</taxon>
        <taxon>Gordoniaceae</taxon>
        <taxon>Gordonia</taxon>
    </lineage>
</organism>
<accession>A0ABN3YCV4</accession>
<dbReference type="InterPro" id="IPR036424">
    <property type="entry name" value="UPP_synth-like_sf"/>
</dbReference>
<dbReference type="PROSITE" id="PS01066">
    <property type="entry name" value="UPP_SYNTHASE"/>
    <property type="match status" value="1"/>
</dbReference>
<keyword evidence="3" id="KW-0479">Metal-binding</keyword>
<keyword evidence="5" id="KW-1185">Reference proteome</keyword>
<evidence type="ECO:0000256" key="1">
    <source>
        <dbReference type="ARBA" id="ARBA00022679"/>
    </source>
</evidence>
<feature type="binding site" evidence="3">
    <location>
        <position position="38"/>
    </location>
    <ligand>
        <name>Mg(2+)</name>
        <dbReference type="ChEBI" id="CHEBI:18420"/>
    </ligand>
</feature>
<sequence>MKIIPDTLRTPMYAVYERRLTQLLDRSRLPRHVAIICDGNRRWAREAGFEDVSHGHRVGAARIADMLSWCDELGIGTVTIYLLSTENLARPSEELDALMEIVPDIVDEISAPERGWRVRLVGNIDQLPAVAAQRLKTAADRTVRHDDRLNVNVAVGYGGRQEIVDAVRDLLAEHIAKGESDDDLVEAVTVDAIDRNLYTKGQPDPDLVIRTSGEQRLSGFLLWQSAYSEIWFTDAYWPEFRRVDFLRALRDFGARNRRFGR</sequence>
<comment type="function">
    <text evidence="3">Catalyzes the condensation of isopentenyl diphosphate (IPP) with allylic pyrophosphates generating different type of terpenoids.</text>
</comment>
<feature type="binding site" evidence="3">
    <location>
        <begin position="39"/>
        <end position="42"/>
    </location>
    <ligand>
        <name>substrate</name>
    </ligand>
</feature>
<dbReference type="Gene3D" id="3.40.1180.10">
    <property type="entry name" value="Decaprenyl diphosphate synthase-like"/>
    <property type="match status" value="1"/>
</dbReference>
<feature type="active site" description="Proton acceptor" evidence="3">
    <location>
        <position position="87"/>
    </location>
</feature>
<dbReference type="PANTHER" id="PTHR10291">
    <property type="entry name" value="DEHYDRODOLICHYL DIPHOSPHATE SYNTHASE FAMILY MEMBER"/>
    <property type="match status" value="1"/>
</dbReference>
<name>A0ABN3YCV4_9ACTN</name>
<keyword evidence="1 3" id="KW-0808">Transferase</keyword>
<evidence type="ECO:0000313" key="4">
    <source>
        <dbReference type="EMBL" id="GAA3023316.1"/>
    </source>
</evidence>
<feature type="binding site" evidence="3">
    <location>
        <position position="229"/>
    </location>
    <ligand>
        <name>Mg(2+)</name>
        <dbReference type="ChEBI" id="CHEBI:18420"/>
    </ligand>
</feature>
<dbReference type="InterPro" id="IPR018520">
    <property type="entry name" value="UPP_synth-like_CS"/>
</dbReference>
<feature type="binding site" evidence="3">
    <location>
        <position position="90"/>
    </location>
    <ligand>
        <name>substrate</name>
    </ligand>
</feature>
<feature type="binding site" evidence="3">
    <location>
        <begin position="216"/>
        <end position="218"/>
    </location>
    <ligand>
        <name>substrate</name>
    </ligand>
</feature>
<dbReference type="NCBIfam" id="TIGR00055">
    <property type="entry name" value="uppS"/>
    <property type="match status" value="1"/>
</dbReference>
<dbReference type="PANTHER" id="PTHR10291:SF43">
    <property type="entry name" value="DEHYDRODOLICHYL DIPHOSPHATE SYNTHASE COMPLEX SUBUNIT DHDDS"/>
    <property type="match status" value="1"/>
</dbReference>
<evidence type="ECO:0000313" key="5">
    <source>
        <dbReference type="Proteomes" id="UP001501035"/>
    </source>
</evidence>
<comment type="caution">
    <text evidence="4">The sequence shown here is derived from an EMBL/GenBank/DDBJ whole genome shotgun (WGS) entry which is preliminary data.</text>
</comment>
<reference evidence="4 5" key="1">
    <citation type="journal article" date="2019" name="Int. J. Syst. Evol. Microbiol.">
        <title>The Global Catalogue of Microorganisms (GCM) 10K type strain sequencing project: providing services to taxonomists for standard genome sequencing and annotation.</title>
        <authorList>
            <consortium name="The Broad Institute Genomics Platform"/>
            <consortium name="The Broad Institute Genome Sequencing Center for Infectious Disease"/>
            <person name="Wu L."/>
            <person name="Ma J."/>
        </authorList>
    </citation>
    <scope>NUCLEOTIDE SEQUENCE [LARGE SCALE GENOMIC DNA]</scope>
    <source>
        <strain evidence="4 5">JCM 14234</strain>
    </source>
</reference>
<comment type="subunit">
    <text evidence="3">Homodimer.</text>
</comment>
<feature type="binding site" evidence="3">
    <location>
        <begin position="84"/>
        <end position="86"/>
    </location>
    <ligand>
        <name>substrate</name>
    </ligand>
</feature>
<dbReference type="GO" id="GO:0016740">
    <property type="term" value="F:transferase activity"/>
    <property type="evidence" value="ECO:0007669"/>
    <property type="project" value="UniProtKB-KW"/>
</dbReference>
<dbReference type="EMBL" id="BAAAVS010000001">
    <property type="protein sequence ID" value="GAA3023316.1"/>
    <property type="molecule type" value="Genomic_DNA"/>
</dbReference>
<comment type="caution">
    <text evidence="3">Lacks conserved residue(s) required for the propagation of feature annotation.</text>
</comment>
<dbReference type="InterPro" id="IPR001441">
    <property type="entry name" value="UPP_synth-like"/>
</dbReference>
<keyword evidence="3" id="KW-0460">Magnesium</keyword>
<gene>
    <name evidence="4" type="ORF">GCM10010528_01670</name>
</gene>
<dbReference type="EC" id="2.5.1.-" evidence="3"/>
<protein>
    <recommendedName>
        <fullName evidence="3">Isoprenyl transferase</fullName>
        <ecNumber evidence="3">2.5.1.-</ecNumber>
    </recommendedName>
</protein>
<dbReference type="NCBIfam" id="NF011403">
    <property type="entry name" value="PRK14828.1"/>
    <property type="match status" value="1"/>
</dbReference>
<dbReference type="Pfam" id="PF01255">
    <property type="entry name" value="Prenyltransf"/>
    <property type="match status" value="1"/>
</dbReference>
<dbReference type="RefSeq" id="WP_290703582.1">
    <property type="nucleotide sequence ID" value="NZ_BAAAVS010000001.1"/>
</dbReference>
<dbReference type="HAMAP" id="MF_01139">
    <property type="entry name" value="ISPT"/>
    <property type="match status" value="1"/>
</dbReference>
<dbReference type="Proteomes" id="UP001501035">
    <property type="component" value="Unassembled WGS sequence"/>
</dbReference>
<evidence type="ECO:0000256" key="3">
    <source>
        <dbReference type="HAMAP-Rule" id="MF_01139"/>
    </source>
</evidence>
<feature type="binding site" evidence="3">
    <location>
        <position position="210"/>
    </location>
    <ligand>
        <name>substrate</name>
    </ligand>
</feature>
<comment type="similarity">
    <text evidence="2">Belongs to the UPP synthase family. Z-FPP synthase subfamily.</text>
</comment>
<dbReference type="SUPFAM" id="SSF64005">
    <property type="entry name" value="Undecaprenyl diphosphate synthase"/>
    <property type="match status" value="1"/>
</dbReference>
<feature type="active site" evidence="3">
    <location>
        <position position="38"/>
    </location>
</feature>
<evidence type="ECO:0000256" key="2">
    <source>
        <dbReference type="ARBA" id="ARBA00038453"/>
    </source>
</evidence>
<comment type="cofactor">
    <cofactor evidence="3">
        <name>Mg(2+)</name>
        <dbReference type="ChEBI" id="CHEBI:18420"/>
    </cofactor>
    <text evidence="3">Binds 2 magnesium ions per subunit.</text>
</comment>
<feature type="binding site" evidence="3">
    <location>
        <position position="56"/>
    </location>
    <ligand>
        <name>substrate</name>
    </ligand>
</feature>
<feature type="binding site" evidence="3">
    <location>
        <position position="43"/>
    </location>
    <ligand>
        <name>substrate</name>
    </ligand>
</feature>
<proteinExistence type="inferred from homology"/>